<proteinExistence type="predicted"/>
<evidence type="ECO:0000313" key="2">
    <source>
        <dbReference type="EMBL" id="KKM78618.1"/>
    </source>
</evidence>
<organism evidence="2">
    <name type="scientific">marine sediment metagenome</name>
    <dbReference type="NCBI Taxonomy" id="412755"/>
    <lineage>
        <taxon>unclassified sequences</taxon>
        <taxon>metagenomes</taxon>
        <taxon>ecological metagenomes</taxon>
    </lineage>
</organism>
<dbReference type="AlphaFoldDB" id="A0A0F9K9G3"/>
<dbReference type="EMBL" id="LAZR01008465">
    <property type="protein sequence ID" value="KKM78618.1"/>
    <property type="molecule type" value="Genomic_DNA"/>
</dbReference>
<feature type="region of interest" description="Disordered" evidence="1">
    <location>
        <begin position="141"/>
        <end position="162"/>
    </location>
</feature>
<comment type="caution">
    <text evidence="2">The sequence shown here is derived from an EMBL/GenBank/DDBJ whole genome shotgun (WGS) entry which is preliminary data.</text>
</comment>
<protein>
    <submittedName>
        <fullName evidence="2">Uncharacterized protein</fullName>
    </submittedName>
</protein>
<accession>A0A0F9K9G3</accession>
<feature type="compositionally biased region" description="Pro residues" evidence="1">
    <location>
        <begin position="64"/>
        <end position="78"/>
    </location>
</feature>
<sequence>MSIWLGGVRPGVPGVIPPTHPRLRPRSIAARVVGCPSAPSGGDRAATYALWAYSGARETRPGGPFSPPASAPGPPPARPVGLGAALRSAPRFLAVLVKFSRVSAIPGESGGHPCPPSGRGAACLPPAAGVWSPDAQLLSPRPENSNVWCPGQGPRRRPDPFSSSSRVFLLRRPPVSVTIPSLGVPHVCS</sequence>
<name>A0A0F9K9G3_9ZZZZ</name>
<evidence type="ECO:0000256" key="1">
    <source>
        <dbReference type="SAM" id="MobiDB-lite"/>
    </source>
</evidence>
<gene>
    <name evidence="2" type="ORF">LCGC14_1358210</name>
</gene>
<feature type="region of interest" description="Disordered" evidence="1">
    <location>
        <begin position="59"/>
        <end position="78"/>
    </location>
</feature>
<reference evidence="2" key="1">
    <citation type="journal article" date="2015" name="Nature">
        <title>Complex archaea that bridge the gap between prokaryotes and eukaryotes.</title>
        <authorList>
            <person name="Spang A."/>
            <person name="Saw J.H."/>
            <person name="Jorgensen S.L."/>
            <person name="Zaremba-Niedzwiedzka K."/>
            <person name="Martijn J."/>
            <person name="Lind A.E."/>
            <person name="van Eijk R."/>
            <person name="Schleper C."/>
            <person name="Guy L."/>
            <person name="Ettema T.J."/>
        </authorList>
    </citation>
    <scope>NUCLEOTIDE SEQUENCE</scope>
</reference>